<dbReference type="PANTHER" id="PTHR45689">
    <property type="entry name" value="I[[H]] CHANNEL, ISOFORM E"/>
    <property type="match status" value="1"/>
</dbReference>
<organism evidence="8 9">
    <name type="scientific">Aureococcus anophagefferens</name>
    <name type="common">Harmful bloom alga</name>
    <dbReference type="NCBI Taxonomy" id="44056"/>
    <lineage>
        <taxon>Eukaryota</taxon>
        <taxon>Sar</taxon>
        <taxon>Stramenopiles</taxon>
        <taxon>Ochrophyta</taxon>
        <taxon>Pelagophyceae</taxon>
        <taxon>Pelagomonadales</taxon>
        <taxon>Pelagomonadaceae</taxon>
        <taxon>Aureococcus</taxon>
    </lineage>
</organism>
<evidence type="ECO:0000256" key="1">
    <source>
        <dbReference type="ARBA" id="ARBA00004141"/>
    </source>
</evidence>
<feature type="domain" description="Ion transport" evidence="7">
    <location>
        <begin position="48"/>
        <end position="308"/>
    </location>
</feature>
<dbReference type="SUPFAM" id="SSF81324">
    <property type="entry name" value="Voltage-gated potassium channels"/>
    <property type="match status" value="1"/>
</dbReference>
<feature type="compositionally biased region" description="Low complexity" evidence="5">
    <location>
        <begin position="705"/>
        <end position="737"/>
    </location>
</feature>
<reference evidence="8 9" key="1">
    <citation type="submission" date="2024-03" db="EMBL/GenBank/DDBJ databases">
        <title>Aureococcus anophagefferens CCMP1851 and Kratosvirus quantuckense: Draft genome of a second virus-susceptible host strain in the model system.</title>
        <authorList>
            <person name="Chase E."/>
            <person name="Truchon A.R."/>
            <person name="Schepens W."/>
            <person name="Wilhelm S.W."/>
        </authorList>
    </citation>
    <scope>NUCLEOTIDE SEQUENCE [LARGE SCALE GENOMIC DNA]</scope>
    <source>
        <strain evidence="8 9">CCMP1851</strain>
    </source>
</reference>
<evidence type="ECO:0000256" key="4">
    <source>
        <dbReference type="ARBA" id="ARBA00023136"/>
    </source>
</evidence>
<evidence type="ECO:0000256" key="3">
    <source>
        <dbReference type="ARBA" id="ARBA00022989"/>
    </source>
</evidence>
<keyword evidence="3 6" id="KW-1133">Transmembrane helix</keyword>
<dbReference type="Pfam" id="PF00520">
    <property type="entry name" value="Ion_trans"/>
    <property type="match status" value="1"/>
</dbReference>
<protein>
    <submittedName>
        <fullName evidence="8">Voltage-gated potassium channel</fullName>
    </submittedName>
</protein>
<comment type="caution">
    <text evidence="8">The sequence shown here is derived from an EMBL/GenBank/DDBJ whole genome shotgun (WGS) entry which is preliminary data.</text>
</comment>
<sequence>MSQFVASDVEEWDELPAAAAATEKTVEFPTQAGAWLSVFSPHAPWRLWWDASMLLCTCFVVLVTPFELTFVDNRSSGCAPGRHDLDLANLVVNSIFVADMGMCFNTSYFSARRGTWVVTRGRIARRYFGSWFLFDATSCVPFECATLRSADSAGASARYLRLIRVLRFFKLLKVMKSPRILNAMARHVDFSSKLQTVLKYILMLLVMVHWSACLLRLLTLVACDAGRGEDRGAGGARGCPNTVLTMGYNWGDGIWATYVEAAVWANMALNGEATYFLHSEGLLGIFIMLCGFILLGFLLGELTNTLSNLDPVGNQFKMTKDSLSEFMTKHNFAPALRNKLREYISLYEPVFRDHHYNSVLSMLSPRFRLVVAKHVSGYLVTRIPFIRYTSQHVHGIKEGVRLHLFPREGRATTRAAVVVGVPNYLTYDVRYADDGSRETVPHSRVDVLRSLPDPATQRRVFRLVYETDLLVVRIAQNFEVQLYMAHDTVVHRDMNVNDALYMIENGHCLLFGAHSTDQFRCESRVSSEYFGEDVAAQLAGFRKPELVHYAVKTFRLSHLKVLAGEVLLRILTERPSFALHRKYCHRYGCWLLVKAAMIRRFREGRARDQGDITNAAPEVLHRSDRRGSLLRSPLAVSGAELREAGREDARWTAAAGAGAGGAPAELPPLRATRRDSRPRAFDGPDADVHGLLARHFVARATADAPAPRGFAARRPDRPGFSPPAGGFAAAVAAADAAPPDRPETSPVSKFKP</sequence>
<dbReference type="EMBL" id="JBBJCI010000203">
    <property type="protein sequence ID" value="KAK7241340.1"/>
    <property type="molecule type" value="Genomic_DNA"/>
</dbReference>
<keyword evidence="9" id="KW-1185">Reference proteome</keyword>
<feature type="region of interest" description="Disordered" evidence="5">
    <location>
        <begin position="705"/>
        <end position="752"/>
    </location>
</feature>
<evidence type="ECO:0000256" key="5">
    <source>
        <dbReference type="SAM" id="MobiDB-lite"/>
    </source>
</evidence>
<keyword evidence="8" id="KW-0813">Transport</keyword>
<dbReference type="InterPro" id="IPR051413">
    <property type="entry name" value="K/Na_HCN_channel"/>
</dbReference>
<dbReference type="Proteomes" id="UP001363151">
    <property type="component" value="Unassembled WGS sequence"/>
</dbReference>
<evidence type="ECO:0000256" key="2">
    <source>
        <dbReference type="ARBA" id="ARBA00022692"/>
    </source>
</evidence>
<feature type="transmembrane region" description="Helical" evidence="6">
    <location>
        <begin position="281"/>
        <end position="300"/>
    </location>
</feature>
<accession>A0ABR1FYJ4</accession>
<keyword evidence="8" id="KW-0406">Ion transport</keyword>
<dbReference type="GO" id="GO:0034220">
    <property type="term" value="P:monoatomic ion transmembrane transport"/>
    <property type="evidence" value="ECO:0007669"/>
    <property type="project" value="UniProtKB-KW"/>
</dbReference>
<feature type="region of interest" description="Disordered" evidence="5">
    <location>
        <begin position="647"/>
        <end position="669"/>
    </location>
</feature>
<dbReference type="Gene3D" id="1.10.287.70">
    <property type="match status" value="1"/>
</dbReference>
<keyword evidence="2 6" id="KW-0812">Transmembrane</keyword>
<proteinExistence type="predicted"/>
<evidence type="ECO:0000256" key="6">
    <source>
        <dbReference type="SAM" id="Phobius"/>
    </source>
</evidence>
<dbReference type="InterPro" id="IPR005821">
    <property type="entry name" value="Ion_trans_dom"/>
</dbReference>
<evidence type="ECO:0000259" key="7">
    <source>
        <dbReference type="Pfam" id="PF00520"/>
    </source>
</evidence>
<evidence type="ECO:0000313" key="9">
    <source>
        <dbReference type="Proteomes" id="UP001363151"/>
    </source>
</evidence>
<keyword evidence="4 6" id="KW-0472">Membrane</keyword>
<comment type="subcellular location">
    <subcellularLocation>
        <location evidence="1">Membrane</location>
        <topology evidence="1">Multi-pass membrane protein</topology>
    </subcellularLocation>
</comment>
<gene>
    <name evidence="8" type="ORF">SO694_00050288</name>
</gene>
<name>A0ABR1FYJ4_AURAN</name>
<feature type="transmembrane region" description="Helical" evidence="6">
    <location>
        <begin position="200"/>
        <end position="222"/>
    </location>
</feature>
<keyword evidence="8" id="KW-0407">Ion channel</keyword>
<evidence type="ECO:0000313" key="8">
    <source>
        <dbReference type="EMBL" id="KAK7241340.1"/>
    </source>
</evidence>
<dbReference type="PANTHER" id="PTHR45689:SF5">
    <property type="entry name" value="I[[H]] CHANNEL, ISOFORM E"/>
    <property type="match status" value="1"/>
</dbReference>